<dbReference type="Proteomes" id="UP001055811">
    <property type="component" value="Linkage Group LG05"/>
</dbReference>
<sequence>MLAELRLTATRLGRIEPSVACVAWCQETLFLDFVLRYCMGIVFLGYRCVDRLCDSGSLGRPTVGVERLAHLVVEFHVLGRGGACQTRQAWGSVGTYRRQASEAVGHHGIGLKWSY</sequence>
<proteinExistence type="predicted"/>
<protein>
    <submittedName>
        <fullName evidence="1">Uncharacterized protein</fullName>
    </submittedName>
</protein>
<name>A0ACB9CYX3_CICIN</name>
<comment type="caution">
    <text evidence="1">The sequence shown here is derived from an EMBL/GenBank/DDBJ whole genome shotgun (WGS) entry which is preliminary data.</text>
</comment>
<gene>
    <name evidence="1" type="ORF">L2E82_29780</name>
</gene>
<evidence type="ECO:0000313" key="1">
    <source>
        <dbReference type="EMBL" id="KAI3739376.1"/>
    </source>
</evidence>
<keyword evidence="2" id="KW-1185">Reference proteome</keyword>
<reference evidence="2" key="1">
    <citation type="journal article" date="2022" name="Mol. Ecol. Resour.">
        <title>The genomes of chicory, endive, great burdock and yacon provide insights into Asteraceae palaeo-polyploidization history and plant inulin production.</title>
        <authorList>
            <person name="Fan W."/>
            <person name="Wang S."/>
            <person name="Wang H."/>
            <person name="Wang A."/>
            <person name="Jiang F."/>
            <person name="Liu H."/>
            <person name="Zhao H."/>
            <person name="Xu D."/>
            <person name="Zhang Y."/>
        </authorList>
    </citation>
    <scope>NUCLEOTIDE SEQUENCE [LARGE SCALE GENOMIC DNA]</scope>
    <source>
        <strain evidence="2">cv. Punajuju</strain>
    </source>
</reference>
<accession>A0ACB9CYX3</accession>
<dbReference type="EMBL" id="CM042013">
    <property type="protein sequence ID" value="KAI3739376.1"/>
    <property type="molecule type" value="Genomic_DNA"/>
</dbReference>
<organism evidence="1 2">
    <name type="scientific">Cichorium intybus</name>
    <name type="common">Chicory</name>
    <dbReference type="NCBI Taxonomy" id="13427"/>
    <lineage>
        <taxon>Eukaryota</taxon>
        <taxon>Viridiplantae</taxon>
        <taxon>Streptophyta</taxon>
        <taxon>Embryophyta</taxon>
        <taxon>Tracheophyta</taxon>
        <taxon>Spermatophyta</taxon>
        <taxon>Magnoliopsida</taxon>
        <taxon>eudicotyledons</taxon>
        <taxon>Gunneridae</taxon>
        <taxon>Pentapetalae</taxon>
        <taxon>asterids</taxon>
        <taxon>campanulids</taxon>
        <taxon>Asterales</taxon>
        <taxon>Asteraceae</taxon>
        <taxon>Cichorioideae</taxon>
        <taxon>Cichorieae</taxon>
        <taxon>Cichoriinae</taxon>
        <taxon>Cichorium</taxon>
    </lineage>
</organism>
<evidence type="ECO:0000313" key="2">
    <source>
        <dbReference type="Proteomes" id="UP001055811"/>
    </source>
</evidence>
<reference evidence="1 2" key="2">
    <citation type="journal article" date="2022" name="Mol. Ecol. Resour.">
        <title>The genomes of chicory, endive, great burdock and yacon provide insights into Asteraceae paleo-polyploidization history and plant inulin production.</title>
        <authorList>
            <person name="Fan W."/>
            <person name="Wang S."/>
            <person name="Wang H."/>
            <person name="Wang A."/>
            <person name="Jiang F."/>
            <person name="Liu H."/>
            <person name="Zhao H."/>
            <person name="Xu D."/>
            <person name="Zhang Y."/>
        </authorList>
    </citation>
    <scope>NUCLEOTIDE SEQUENCE [LARGE SCALE GENOMIC DNA]</scope>
    <source>
        <strain evidence="2">cv. Punajuju</strain>
        <tissue evidence="1">Leaves</tissue>
    </source>
</reference>